<gene>
    <name evidence="1" type="ORF">Scaly_0466000</name>
</gene>
<reference evidence="1" key="2">
    <citation type="journal article" date="2024" name="Plant">
        <title>Genomic evolution and insights into agronomic trait innovations of Sesamum species.</title>
        <authorList>
            <person name="Miao H."/>
            <person name="Wang L."/>
            <person name="Qu L."/>
            <person name="Liu H."/>
            <person name="Sun Y."/>
            <person name="Le M."/>
            <person name="Wang Q."/>
            <person name="Wei S."/>
            <person name="Zheng Y."/>
            <person name="Lin W."/>
            <person name="Duan Y."/>
            <person name="Cao H."/>
            <person name="Xiong S."/>
            <person name="Wang X."/>
            <person name="Wei L."/>
            <person name="Li C."/>
            <person name="Ma Q."/>
            <person name="Ju M."/>
            <person name="Zhao R."/>
            <person name="Li G."/>
            <person name="Mu C."/>
            <person name="Tian Q."/>
            <person name="Mei H."/>
            <person name="Zhang T."/>
            <person name="Gao T."/>
            <person name="Zhang H."/>
        </authorList>
    </citation>
    <scope>NUCLEOTIDE SEQUENCE</scope>
    <source>
        <strain evidence="1">KEN8</strain>
    </source>
</reference>
<reference evidence="1" key="1">
    <citation type="submission" date="2020-06" db="EMBL/GenBank/DDBJ databases">
        <authorList>
            <person name="Li T."/>
            <person name="Hu X."/>
            <person name="Zhang T."/>
            <person name="Song X."/>
            <person name="Zhang H."/>
            <person name="Dai N."/>
            <person name="Sheng W."/>
            <person name="Hou X."/>
            <person name="Wei L."/>
        </authorList>
    </citation>
    <scope>NUCLEOTIDE SEQUENCE</scope>
    <source>
        <strain evidence="1">KEN8</strain>
        <tissue evidence="1">Leaf</tissue>
    </source>
</reference>
<organism evidence="1">
    <name type="scientific">Sesamum calycinum</name>
    <dbReference type="NCBI Taxonomy" id="2727403"/>
    <lineage>
        <taxon>Eukaryota</taxon>
        <taxon>Viridiplantae</taxon>
        <taxon>Streptophyta</taxon>
        <taxon>Embryophyta</taxon>
        <taxon>Tracheophyta</taxon>
        <taxon>Spermatophyta</taxon>
        <taxon>Magnoliopsida</taxon>
        <taxon>eudicotyledons</taxon>
        <taxon>Gunneridae</taxon>
        <taxon>Pentapetalae</taxon>
        <taxon>asterids</taxon>
        <taxon>lamiids</taxon>
        <taxon>Lamiales</taxon>
        <taxon>Pedaliaceae</taxon>
        <taxon>Sesamum</taxon>
    </lineage>
</organism>
<evidence type="ECO:0000313" key="1">
    <source>
        <dbReference type="EMBL" id="KAL0391089.1"/>
    </source>
</evidence>
<name>A0AAW2SF70_9LAMI</name>
<dbReference type="AlphaFoldDB" id="A0AAW2SF70"/>
<comment type="caution">
    <text evidence="1">The sequence shown here is derived from an EMBL/GenBank/DDBJ whole genome shotgun (WGS) entry which is preliminary data.</text>
</comment>
<sequence length="263" mass="30007">MKFHEKFLVMSTVDKFSKFWENFGMTLKHQKGRLSLDDLMIAINIEEKYRNQTNKMSVEHQPRASLIMGKQKENKVNSSSKAINKETVNMFVGGSSGANTQEQLKGYLDDDLFKVRVENNNKNDVSNSIIWNTESFTLCGIVDERRRSKRARVVKDFGSDFVTYNIEYDPVTFKDAMDSLEVKQWKEAVKSEMDSIVFNGTWVFANLPPGCITIGSLLKNESGVSVAQLRILRNLKGTISLAIHNGRFLAVLEEYSDARWIAK</sequence>
<proteinExistence type="predicted"/>
<protein>
    <submittedName>
        <fullName evidence="1">Uncharacterized protein</fullName>
    </submittedName>
</protein>
<dbReference type="EMBL" id="JACGWM010000002">
    <property type="protein sequence ID" value="KAL0391089.1"/>
    <property type="molecule type" value="Genomic_DNA"/>
</dbReference>
<accession>A0AAW2SF70</accession>